<dbReference type="AlphaFoldDB" id="A0A371EU48"/>
<protein>
    <submittedName>
        <fullName evidence="1">Uncharacterized protein</fullName>
    </submittedName>
</protein>
<gene>
    <name evidence="1" type="ORF">CR513_51377</name>
</gene>
<dbReference type="Proteomes" id="UP000257109">
    <property type="component" value="Unassembled WGS sequence"/>
</dbReference>
<organism evidence="1 2">
    <name type="scientific">Mucuna pruriens</name>
    <name type="common">Velvet bean</name>
    <name type="synonym">Dolichos pruriens</name>
    <dbReference type="NCBI Taxonomy" id="157652"/>
    <lineage>
        <taxon>Eukaryota</taxon>
        <taxon>Viridiplantae</taxon>
        <taxon>Streptophyta</taxon>
        <taxon>Embryophyta</taxon>
        <taxon>Tracheophyta</taxon>
        <taxon>Spermatophyta</taxon>
        <taxon>Magnoliopsida</taxon>
        <taxon>eudicotyledons</taxon>
        <taxon>Gunneridae</taxon>
        <taxon>Pentapetalae</taxon>
        <taxon>rosids</taxon>
        <taxon>fabids</taxon>
        <taxon>Fabales</taxon>
        <taxon>Fabaceae</taxon>
        <taxon>Papilionoideae</taxon>
        <taxon>50 kb inversion clade</taxon>
        <taxon>NPAAA clade</taxon>
        <taxon>indigoferoid/millettioid clade</taxon>
        <taxon>Phaseoleae</taxon>
        <taxon>Mucuna</taxon>
    </lineage>
</organism>
<sequence length="307" mass="36391">MPPDPRILRLKDWLSRYDFLVKHIKRKHNLIPYLLSRPGKIVQMITTTHSFPLIFMVKPLPNKAKTCKVFPPGLTPSSTQDILEYAKSQFFYFIHETMKYKITAPFMFNPNNPFGGVFELFCDIRWDLCEPTLWTIWCKTVQYSIPIALRTKASYDILMDPQKENSLFWTLLEWFSPLDWWREELRRILIFEEGRRIPGEKYPPLTSIIIVHRPYFQHPNGQIWSNNGTFEDYPLDESYKLQLSHHLRKINSIGTSSQRTPNPYPFNRLIPSSSNTQEIKLFKSTTEYYVPEENFQKAENLSDQSDN</sequence>
<keyword evidence="2" id="KW-1185">Reference proteome</keyword>
<name>A0A371EU48_MUCPR</name>
<reference evidence="1" key="1">
    <citation type="submission" date="2018-05" db="EMBL/GenBank/DDBJ databases">
        <title>Draft genome of Mucuna pruriens seed.</title>
        <authorList>
            <person name="Nnadi N.E."/>
            <person name="Vos R."/>
            <person name="Hasami M.H."/>
            <person name="Devisetty U.K."/>
            <person name="Aguiy J.C."/>
        </authorList>
    </citation>
    <scope>NUCLEOTIDE SEQUENCE [LARGE SCALE GENOMIC DNA]</scope>
    <source>
        <strain evidence="1">JCA_2017</strain>
    </source>
</reference>
<feature type="non-terminal residue" evidence="1">
    <location>
        <position position="1"/>
    </location>
</feature>
<proteinExistence type="predicted"/>
<comment type="caution">
    <text evidence="1">The sequence shown here is derived from an EMBL/GenBank/DDBJ whole genome shotgun (WGS) entry which is preliminary data.</text>
</comment>
<evidence type="ECO:0000313" key="1">
    <source>
        <dbReference type="EMBL" id="RDX69506.1"/>
    </source>
</evidence>
<accession>A0A371EU48</accession>
<dbReference type="EMBL" id="QJKJ01012084">
    <property type="protein sequence ID" value="RDX69506.1"/>
    <property type="molecule type" value="Genomic_DNA"/>
</dbReference>
<evidence type="ECO:0000313" key="2">
    <source>
        <dbReference type="Proteomes" id="UP000257109"/>
    </source>
</evidence>